<dbReference type="STRING" id="767916.AWB91_12620"/>
<feature type="transmembrane region" description="Helical" evidence="1">
    <location>
        <begin position="133"/>
        <end position="158"/>
    </location>
</feature>
<evidence type="ECO:0008006" key="6">
    <source>
        <dbReference type="Google" id="ProtNLM"/>
    </source>
</evidence>
<dbReference type="EMBL" id="LQPK01000010">
    <property type="protein sequence ID" value="ORW31847.1"/>
    <property type="molecule type" value="Genomic_DNA"/>
</dbReference>
<dbReference type="EMBL" id="LQPN01000072">
    <property type="protein sequence ID" value="ORW38330.1"/>
    <property type="molecule type" value="Genomic_DNA"/>
</dbReference>
<sequence>MAAIVLCSTAGLGALALADQANRHENTSIPTYALFWVGVLLIFVPIAMRALARDVNPLERLTLIVFLGLALYLVKVLGSPYDFTFVDEYVHVRNTHAIISKGHLFTWNPLLDTAAYYPGLAALTAGVVELTGLSLFAAGLVIMGVARVLVCAFFYLIFESVTRSGRGAAVASLVYIANPMFLFWCSTFTYGNLAVPLAAFVVWWVGRTRNRGGITSIVVAVVGIVAVTVTHHVVGFGLSGLLVAWWFAEHVGSRAAKAARRRVGFLALVACCVTFTWFFVVARPAAAYLITGNLLPALQSTVNVIRGTTAPRKLYHIIAMAPPAWEPMAGYAAVLVILAVLPVALLRARWSCRRAPVAVATVLAIAFPISLVPRFAPNGVAVSGRSSEYVYTGLGCVFGLLFSAAASSWYESRVFRRAGRDGPRDENRTGGMADVIGKAWRDSLLPTAIAAALITVVFVGNVTVGTRFFERLPEGTKPHGYERSLQPDVIAASIWALQNLGPNNMFGANDMDSWALATYGDQDLADSRRLWPVFFSESIDSAIVQDIKDLRMRYILVNWRMTLSIPNLADHYVHTQEPEAGHQSHPFPAKALEKFSADPCIQLIYDAGPIQIYDATRIESGACS</sequence>
<feature type="transmembrane region" description="Helical" evidence="1">
    <location>
        <begin position="217"/>
        <end position="244"/>
    </location>
</feature>
<evidence type="ECO:0000256" key="1">
    <source>
        <dbReference type="SAM" id="Phobius"/>
    </source>
</evidence>
<keyword evidence="1" id="KW-0472">Membrane</keyword>
<dbReference type="OrthoDB" id="4664005at2"/>
<feature type="transmembrane region" description="Helical" evidence="1">
    <location>
        <begin position="389"/>
        <end position="410"/>
    </location>
</feature>
<reference evidence="3" key="2">
    <citation type="submission" date="2016-01" db="EMBL/GenBank/DDBJ databases">
        <authorList>
            <person name="Oliw E.H."/>
        </authorList>
    </citation>
    <scope>NUCLEOTIDE SEQUENCE</scope>
    <source>
        <strain evidence="3">IEC33</strain>
    </source>
</reference>
<gene>
    <name evidence="3" type="ORF">AWB90_23875</name>
    <name evidence="2" type="ORF">AWB91_12620</name>
</gene>
<proteinExistence type="predicted"/>
<dbReference type="RefSeq" id="WP_085172357.1">
    <property type="nucleotide sequence ID" value="NZ_JACKVQ010000007.1"/>
</dbReference>
<comment type="caution">
    <text evidence="3">The sequence shown here is derived from an EMBL/GenBank/DDBJ whole genome shotgun (WGS) entry which is preliminary data.</text>
</comment>
<feature type="transmembrane region" description="Helical" evidence="1">
    <location>
        <begin position="179"/>
        <end position="205"/>
    </location>
</feature>
<reference evidence="4 5" key="1">
    <citation type="journal article" date="2015" name="Emerg. Microbes Infect.">
        <title>Characterization of 17 strains belonging to the Mycobacterium simiae complex and description of Mycobacterium paraense sp. nov.</title>
        <authorList>
            <person name="Fusco da Costa A.R."/>
            <person name="Fedrizzi T."/>
            <person name="Lopes M.L."/>
            <person name="Pecorari M."/>
            <person name="Oliveira da Costa W.L."/>
            <person name="Giacobazzi E."/>
            <person name="da Costa Bahia J.R."/>
            <person name="De Sanctis V."/>
            <person name="Batista Lima K.V."/>
            <person name="Bertorelli R."/>
            <person name="Grottola A."/>
            <person name="Fabio A."/>
            <person name="Mariottini A."/>
            <person name="Ferretti P."/>
            <person name="Di Leva F."/>
            <person name="Fregni Serpini G."/>
            <person name="Tagliazucchi S."/>
            <person name="Rumpianesi F."/>
            <person name="Jousson O."/>
            <person name="Segata N."/>
            <person name="Tortoli E."/>
        </authorList>
    </citation>
    <scope>NUCLEOTIDE SEQUENCE [LARGE SCALE GENOMIC DNA]</scope>
    <source>
        <strain evidence="2 5">FI-07156</strain>
        <strain evidence="3 4">IEC33</strain>
    </source>
</reference>
<name>A0A1X2A4I2_9MYCO</name>
<dbReference type="Proteomes" id="UP000193801">
    <property type="component" value="Unassembled WGS sequence"/>
</dbReference>
<evidence type="ECO:0000313" key="3">
    <source>
        <dbReference type="EMBL" id="ORW38330.1"/>
    </source>
</evidence>
<dbReference type="AlphaFoldDB" id="A0A1X2A4I2"/>
<feature type="transmembrane region" description="Helical" evidence="1">
    <location>
        <begin position="61"/>
        <end position="78"/>
    </location>
</feature>
<reference evidence="2" key="3">
    <citation type="submission" date="2016-01" db="EMBL/GenBank/DDBJ databases">
        <authorList>
            <person name="Ana R.F.D.C."/>
            <person name="Tarcisio F."/>
            <person name="Maria L.L."/>
            <person name="Monica P."/>
            <person name="Wana L.O.D.C."/>
            <person name="Elisabetta G."/>
            <person name="Jeann R.D.C.B."/>
            <person name="Veronica D.S."/>
            <person name="Karla V.B.L."/>
            <person name="Roberto B."/>
            <person name="Antonella G."/>
            <person name="Anna F."/>
            <person name="Alessandro M."/>
            <person name="Pamela F."/>
            <person name="Francesca D.L."/>
            <person name="Giulia F.S."/>
            <person name="Sara T."/>
            <person name="Fabio R."/>
            <person name="Olivier J."/>
            <person name="Nicola S."/>
            <person name="Enrico T."/>
        </authorList>
    </citation>
    <scope>NUCLEOTIDE SEQUENCE</scope>
    <source>
        <strain evidence="2">FI-07156</strain>
    </source>
</reference>
<evidence type="ECO:0000313" key="4">
    <source>
        <dbReference type="Proteomes" id="UP000193285"/>
    </source>
</evidence>
<feature type="transmembrane region" description="Helical" evidence="1">
    <location>
        <begin position="328"/>
        <end position="346"/>
    </location>
</feature>
<protein>
    <recommendedName>
        <fullName evidence="6">Glycosyltransferase RgtA/B/C/D-like domain-containing protein</fullName>
    </recommendedName>
</protein>
<dbReference type="Proteomes" id="UP000193285">
    <property type="component" value="Unassembled WGS sequence"/>
</dbReference>
<feature type="transmembrane region" description="Helical" evidence="1">
    <location>
        <begin position="358"/>
        <end position="377"/>
    </location>
</feature>
<keyword evidence="5" id="KW-1185">Reference proteome</keyword>
<feature type="transmembrane region" description="Helical" evidence="1">
    <location>
        <begin position="444"/>
        <end position="464"/>
    </location>
</feature>
<feature type="transmembrane region" description="Helical" evidence="1">
    <location>
        <begin position="265"/>
        <end position="290"/>
    </location>
</feature>
<evidence type="ECO:0000313" key="2">
    <source>
        <dbReference type="EMBL" id="ORW31847.1"/>
    </source>
</evidence>
<keyword evidence="1" id="KW-1133">Transmembrane helix</keyword>
<accession>A0A1X2A4I2</accession>
<evidence type="ECO:0000313" key="5">
    <source>
        <dbReference type="Proteomes" id="UP000193801"/>
    </source>
</evidence>
<organism evidence="3 4">
    <name type="scientific">Mycobacterium paraense</name>
    <dbReference type="NCBI Taxonomy" id="767916"/>
    <lineage>
        <taxon>Bacteria</taxon>
        <taxon>Bacillati</taxon>
        <taxon>Actinomycetota</taxon>
        <taxon>Actinomycetes</taxon>
        <taxon>Mycobacteriales</taxon>
        <taxon>Mycobacteriaceae</taxon>
        <taxon>Mycobacterium</taxon>
        <taxon>Mycobacterium simiae complex</taxon>
    </lineage>
</organism>
<keyword evidence="1" id="KW-0812">Transmembrane</keyword>
<feature type="transmembrane region" description="Helical" evidence="1">
    <location>
        <begin position="34"/>
        <end position="52"/>
    </location>
</feature>